<dbReference type="InterPro" id="IPR008927">
    <property type="entry name" value="6-PGluconate_DH-like_C_sf"/>
</dbReference>
<dbReference type="InterPro" id="IPR015815">
    <property type="entry name" value="HIBADH-related"/>
</dbReference>
<organism evidence="6 7">
    <name type="scientific">Pseudolysinimonas kribbensis</name>
    <dbReference type="NCBI Taxonomy" id="433641"/>
    <lineage>
        <taxon>Bacteria</taxon>
        <taxon>Bacillati</taxon>
        <taxon>Actinomycetota</taxon>
        <taxon>Actinomycetes</taxon>
        <taxon>Micrococcales</taxon>
        <taxon>Microbacteriaceae</taxon>
        <taxon>Pseudolysinimonas</taxon>
    </lineage>
</organism>
<sequence>MPEQIGFVGLGNMGHPMTSRLVGAGHRVRAYDVAEAARARAVEAGAVEAATLAAAADDADLVVLMLPNSDIVEQVVTDPGFAQALSPGTTVIDMSSSEPLRTRALAARLAERGIRMVDAPVSGGVKGAERGALTIMVGGDDADVARVMPVLETLGRPVHAGAIGSGHAVKALNNLLSATHLWVTSEAIEAGRRFGLDPEVMLAVFNGSSGRSGSTENKWPNFILPGTFDSGFGLRLMLKDMRIAVQLAQQSGAPSRLGADAVDLWAEAADGLPATADHTEVARWIADEGAG</sequence>
<evidence type="ECO:0000259" key="5">
    <source>
        <dbReference type="Pfam" id="PF14833"/>
    </source>
</evidence>
<evidence type="ECO:0000256" key="3">
    <source>
        <dbReference type="ARBA" id="ARBA00023027"/>
    </source>
</evidence>
<protein>
    <submittedName>
        <fullName evidence="6">2-hydroxy-3-oxopropionate reductase</fullName>
    </submittedName>
</protein>
<dbReference type="PANTHER" id="PTHR22981">
    <property type="entry name" value="3-HYDROXYISOBUTYRATE DEHYDROGENASE-RELATED"/>
    <property type="match status" value="1"/>
</dbReference>
<keyword evidence="3" id="KW-0520">NAD</keyword>
<comment type="caution">
    <text evidence="6">The sequence shown here is derived from an EMBL/GenBank/DDBJ whole genome shotgun (WGS) entry which is preliminary data.</text>
</comment>
<dbReference type="InterPro" id="IPR013328">
    <property type="entry name" value="6PGD_dom2"/>
</dbReference>
<dbReference type="EMBL" id="BSVB01000001">
    <property type="protein sequence ID" value="GMA96024.1"/>
    <property type="molecule type" value="Genomic_DNA"/>
</dbReference>
<name>A0ABQ6K9I2_9MICO</name>
<feature type="domain" description="3-hydroxyisobutyrate dehydrogenase-like NAD-binding" evidence="5">
    <location>
        <begin position="164"/>
        <end position="284"/>
    </location>
</feature>
<evidence type="ECO:0000256" key="2">
    <source>
        <dbReference type="ARBA" id="ARBA00023002"/>
    </source>
</evidence>
<dbReference type="InterPro" id="IPR006115">
    <property type="entry name" value="6PGDH_NADP-bd"/>
</dbReference>
<proteinExistence type="inferred from homology"/>
<dbReference type="SUPFAM" id="SSF48179">
    <property type="entry name" value="6-phosphogluconate dehydrogenase C-terminal domain-like"/>
    <property type="match status" value="1"/>
</dbReference>
<dbReference type="Pfam" id="PF03446">
    <property type="entry name" value="NAD_binding_2"/>
    <property type="match status" value="1"/>
</dbReference>
<keyword evidence="2" id="KW-0560">Oxidoreductase</keyword>
<dbReference type="SUPFAM" id="SSF51735">
    <property type="entry name" value="NAD(P)-binding Rossmann-fold domains"/>
    <property type="match status" value="1"/>
</dbReference>
<accession>A0ABQ6K9I2</accession>
<dbReference type="InterPro" id="IPR036291">
    <property type="entry name" value="NAD(P)-bd_dom_sf"/>
</dbReference>
<dbReference type="Gene3D" id="1.10.1040.10">
    <property type="entry name" value="N-(1-d-carboxylethyl)-l-norvaline Dehydrogenase, domain 2"/>
    <property type="match status" value="1"/>
</dbReference>
<evidence type="ECO:0000259" key="4">
    <source>
        <dbReference type="Pfam" id="PF03446"/>
    </source>
</evidence>
<comment type="similarity">
    <text evidence="1">Belongs to the HIBADH-related family.</text>
</comment>
<dbReference type="Gene3D" id="3.40.50.720">
    <property type="entry name" value="NAD(P)-binding Rossmann-like Domain"/>
    <property type="match status" value="1"/>
</dbReference>
<evidence type="ECO:0000313" key="6">
    <source>
        <dbReference type="EMBL" id="GMA96024.1"/>
    </source>
</evidence>
<dbReference type="Pfam" id="PF14833">
    <property type="entry name" value="NAD_binding_11"/>
    <property type="match status" value="1"/>
</dbReference>
<feature type="domain" description="6-phosphogluconate dehydrogenase NADP-binding" evidence="4">
    <location>
        <begin position="4"/>
        <end position="159"/>
    </location>
</feature>
<evidence type="ECO:0000256" key="1">
    <source>
        <dbReference type="ARBA" id="ARBA00009080"/>
    </source>
</evidence>
<dbReference type="PANTHER" id="PTHR22981:SF7">
    <property type="entry name" value="3-HYDROXYISOBUTYRATE DEHYDROGENASE, MITOCHONDRIAL"/>
    <property type="match status" value="1"/>
</dbReference>
<gene>
    <name evidence="6" type="ORF">GCM10025881_28480</name>
</gene>
<dbReference type="InterPro" id="IPR029154">
    <property type="entry name" value="HIBADH-like_NADP-bd"/>
</dbReference>
<keyword evidence="7" id="KW-1185">Reference proteome</keyword>
<dbReference type="PIRSF" id="PIRSF000103">
    <property type="entry name" value="HIBADH"/>
    <property type="match status" value="1"/>
</dbReference>
<reference evidence="7" key="1">
    <citation type="journal article" date="2019" name="Int. J. Syst. Evol. Microbiol.">
        <title>The Global Catalogue of Microorganisms (GCM) 10K type strain sequencing project: providing services to taxonomists for standard genome sequencing and annotation.</title>
        <authorList>
            <consortium name="The Broad Institute Genomics Platform"/>
            <consortium name="The Broad Institute Genome Sequencing Center for Infectious Disease"/>
            <person name="Wu L."/>
            <person name="Ma J."/>
        </authorList>
    </citation>
    <scope>NUCLEOTIDE SEQUENCE [LARGE SCALE GENOMIC DNA]</scope>
    <source>
        <strain evidence="7">NBRC 108894</strain>
    </source>
</reference>
<dbReference type="RefSeq" id="WP_284254690.1">
    <property type="nucleotide sequence ID" value="NZ_BAAAQO010000004.1"/>
</dbReference>
<dbReference type="Proteomes" id="UP001157034">
    <property type="component" value="Unassembled WGS sequence"/>
</dbReference>
<evidence type="ECO:0000313" key="7">
    <source>
        <dbReference type="Proteomes" id="UP001157034"/>
    </source>
</evidence>